<proteinExistence type="inferred from homology"/>
<accession>A0AAT9IFW4</accession>
<sequence length="195" mass="22754">MKKLKSLKNYPKKIRIISGKFRSRIIKLPSFSYNLRPTTSNMRETLFNWLNTVIKDSVCLDCFSGTGALSIESVSRGAKSVTSLEINKKLVNNIKKYLQLISISNINTICINSIIWLKKRNIKKQFDIVFIDPPFFQGLVQRTINLLEEYNWLKEKSSIYIERENTSTNLIIPNCWVLYKNKVSKNVIYSLYIRC</sequence>
<evidence type="ECO:0000313" key="9">
    <source>
        <dbReference type="EMBL" id="CAL4042031.1"/>
    </source>
</evidence>
<dbReference type="PANTHER" id="PTHR43542">
    <property type="entry name" value="METHYLTRANSFERASE"/>
    <property type="match status" value="1"/>
</dbReference>
<evidence type="ECO:0000256" key="6">
    <source>
        <dbReference type="ARBA" id="ARBA00022679"/>
    </source>
</evidence>
<dbReference type="GO" id="GO:0003676">
    <property type="term" value="F:nucleic acid binding"/>
    <property type="evidence" value="ECO:0007669"/>
    <property type="project" value="InterPro"/>
</dbReference>
<evidence type="ECO:0000256" key="3">
    <source>
        <dbReference type="ARBA" id="ARBA00012141"/>
    </source>
</evidence>
<keyword evidence="8" id="KW-0949">S-adenosyl-L-methionine</keyword>
<evidence type="ECO:0000256" key="2">
    <source>
        <dbReference type="ARBA" id="ARBA00005269"/>
    </source>
</evidence>
<dbReference type="PROSITE" id="PS00092">
    <property type="entry name" value="N6_MTASE"/>
    <property type="match status" value="1"/>
</dbReference>
<dbReference type="InterPro" id="IPR029063">
    <property type="entry name" value="SAM-dependent_MTases_sf"/>
</dbReference>
<keyword evidence="6 8" id="KW-0808">Transferase</keyword>
<gene>
    <name evidence="9" type="primary">rsmD</name>
    <name evidence="9" type="ORF">BUANCORI2928_022</name>
</gene>
<dbReference type="EC" id="2.1.1.171" evidence="3 8"/>
<dbReference type="NCBIfam" id="TIGR00095">
    <property type="entry name" value="16S rRNA (guanine(966)-N(2))-methyltransferase RsmD"/>
    <property type="match status" value="1"/>
</dbReference>
<evidence type="ECO:0000256" key="4">
    <source>
        <dbReference type="ARBA" id="ARBA00013682"/>
    </source>
</evidence>
<keyword evidence="8" id="KW-0698">rRNA processing</keyword>
<protein>
    <recommendedName>
        <fullName evidence="4 8">Ribosomal RNA small subunit methyltransferase D</fullName>
        <ecNumber evidence="3 8">2.1.1.171</ecNumber>
    </recommendedName>
</protein>
<name>A0AAT9IFW4_9GAMM</name>
<comment type="similarity">
    <text evidence="2 8">Belongs to the methyltransferase superfamily. RsmD family.</text>
</comment>
<evidence type="ECO:0000256" key="7">
    <source>
        <dbReference type="ARBA" id="ARBA00048326"/>
    </source>
</evidence>
<dbReference type="InterPro" id="IPR004398">
    <property type="entry name" value="RNA_MeTrfase_RsmD"/>
</dbReference>
<reference evidence="9" key="1">
    <citation type="submission" date="2024-06" db="EMBL/GenBank/DDBJ databases">
        <authorList>
            <person name="Manzano-Marin A."/>
            <person name="Manzano-Marin A."/>
            <person name="Alejandro Manzano Marin A."/>
        </authorList>
    </citation>
    <scope>NUCLEOTIDE SEQUENCE</scope>
    <source>
        <strain evidence="9">Ancorni-2928</strain>
    </source>
</reference>
<dbReference type="PIRSF" id="PIRSF004553">
    <property type="entry name" value="CHP00095"/>
    <property type="match status" value="1"/>
</dbReference>
<evidence type="ECO:0000256" key="8">
    <source>
        <dbReference type="PIRNR" id="PIRNR004553"/>
    </source>
</evidence>
<evidence type="ECO:0000256" key="5">
    <source>
        <dbReference type="ARBA" id="ARBA00022603"/>
    </source>
</evidence>
<dbReference type="PANTHER" id="PTHR43542:SF1">
    <property type="entry name" value="METHYLTRANSFERASE"/>
    <property type="match status" value="1"/>
</dbReference>
<dbReference type="AlphaFoldDB" id="A0AAT9IFW4"/>
<dbReference type="GO" id="GO:0052913">
    <property type="term" value="F:16S rRNA (guanine(966)-N(2))-methyltransferase activity"/>
    <property type="evidence" value="ECO:0007669"/>
    <property type="project" value="UniProtKB-EC"/>
</dbReference>
<dbReference type="CDD" id="cd02440">
    <property type="entry name" value="AdoMet_MTases"/>
    <property type="match status" value="1"/>
</dbReference>
<dbReference type="EMBL" id="OZ060371">
    <property type="protein sequence ID" value="CAL4042031.1"/>
    <property type="molecule type" value="Genomic_DNA"/>
</dbReference>
<comment type="function">
    <text evidence="1 8">Specifically methylates the guanine in position 966 of 16S rRNA in the assembled 30S particle.</text>
</comment>
<dbReference type="RefSeq" id="WP_367681010.1">
    <property type="nucleotide sequence ID" value="NZ_OZ060371.1"/>
</dbReference>
<keyword evidence="5 8" id="KW-0489">Methyltransferase</keyword>
<comment type="catalytic activity">
    <reaction evidence="7 8">
        <text>guanosine(966) in 16S rRNA + S-adenosyl-L-methionine = N(2)-methylguanosine(966) in 16S rRNA + S-adenosyl-L-homocysteine + H(+)</text>
        <dbReference type="Rhea" id="RHEA:23548"/>
        <dbReference type="Rhea" id="RHEA-COMP:10211"/>
        <dbReference type="Rhea" id="RHEA-COMP:10212"/>
        <dbReference type="ChEBI" id="CHEBI:15378"/>
        <dbReference type="ChEBI" id="CHEBI:57856"/>
        <dbReference type="ChEBI" id="CHEBI:59789"/>
        <dbReference type="ChEBI" id="CHEBI:74269"/>
        <dbReference type="ChEBI" id="CHEBI:74481"/>
        <dbReference type="EC" id="2.1.1.171"/>
    </reaction>
</comment>
<dbReference type="SUPFAM" id="SSF53335">
    <property type="entry name" value="S-adenosyl-L-methionine-dependent methyltransferases"/>
    <property type="match status" value="1"/>
</dbReference>
<evidence type="ECO:0000256" key="1">
    <source>
        <dbReference type="ARBA" id="ARBA00002649"/>
    </source>
</evidence>
<dbReference type="Gene3D" id="3.40.50.150">
    <property type="entry name" value="Vaccinia Virus protein VP39"/>
    <property type="match status" value="1"/>
</dbReference>
<dbReference type="InterPro" id="IPR002052">
    <property type="entry name" value="DNA_methylase_N6_adenine_CS"/>
</dbReference>
<dbReference type="Pfam" id="PF03602">
    <property type="entry name" value="Cons_hypoth95"/>
    <property type="match status" value="1"/>
</dbReference>
<organism evidence="9">
    <name type="scientific">Buchnera aphidicola</name>
    <name type="common">Anoecia corni</name>
    <dbReference type="NCBI Taxonomy" id="2994477"/>
    <lineage>
        <taxon>Bacteria</taxon>
        <taxon>Pseudomonadati</taxon>
        <taxon>Pseudomonadota</taxon>
        <taxon>Gammaproteobacteria</taxon>
        <taxon>Enterobacterales</taxon>
        <taxon>Erwiniaceae</taxon>
        <taxon>Buchnera</taxon>
    </lineage>
</organism>